<dbReference type="PANTHER" id="PTHR30118">
    <property type="entry name" value="HTH-TYPE TRANSCRIPTIONAL REGULATOR LEUO-RELATED"/>
    <property type="match status" value="1"/>
</dbReference>
<reference evidence="6 7" key="1">
    <citation type="submission" date="2019-06" db="EMBL/GenBank/DDBJ databases">
        <title>Sorghum-associated microbial communities from plants grown in Nebraska, USA.</title>
        <authorList>
            <person name="Schachtman D."/>
        </authorList>
    </citation>
    <scope>NUCLEOTIDE SEQUENCE [LARGE SCALE GENOMIC DNA]</scope>
    <source>
        <strain evidence="6 7">T529</strain>
    </source>
</reference>
<dbReference type="PROSITE" id="PS50931">
    <property type="entry name" value="HTH_LYSR"/>
    <property type="match status" value="1"/>
</dbReference>
<keyword evidence="2" id="KW-0805">Transcription regulation</keyword>
<dbReference type="InterPro" id="IPR000847">
    <property type="entry name" value="LysR_HTH_N"/>
</dbReference>
<dbReference type="Gene3D" id="1.10.10.10">
    <property type="entry name" value="Winged helix-like DNA-binding domain superfamily/Winged helix DNA-binding domain"/>
    <property type="match status" value="1"/>
</dbReference>
<dbReference type="PRINTS" id="PR00039">
    <property type="entry name" value="HTHLYSR"/>
</dbReference>
<dbReference type="Pfam" id="PF03466">
    <property type="entry name" value="LysR_substrate"/>
    <property type="match status" value="1"/>
</dbReference>
<dbReference type="InterPro" id="IPR036390">
    <property type="entry name" value="WH_DNA-bd_sf"/>
</dbReference>
<dbReference type="Gene3D" id="3.40.190.10">
    <property type="entry name" value="Periplasmic binding protein-like II"/>
    <property type="match status" value="2"/>
</dbReference>
<dbReference type="InterPro" id="IPR050389">
    <property type="entry name" value="LysR-type_TF"/>
</dbReference>
<sequence>MFLHAAPVEILAAVLASGMPTEADLNLLFALNALLSEGSVAKAAERLGLSESAMSRALTRLRESTGDQLLVRAGRAMVPTPHALALRDRVRELVQESRAVLQPASASMDPRTLRHLFTIRANDGFIEGFAPQLVARAAREAPGVRLRFAPKPDKDVRPLREGLLDLDIGVLGESGPEVRVQALYRDRFIAVVREGHPLLAGPEITAERYAACDHVVTSRHGRSVGPVDDALAAVGLVRNAAVVVPSFGTALSIAAATDLVALIPSSYFEHLRARGTLRSFPLPMPTEPITVSQMWHPRLDRDPAHRWLRGMVLEVCRPLNERTRAP</sequence>
<evidence type="ECO:0000259" key="5">
    <source>
        <dbReference type="PROSITE" id="PS50931"/>
    </source>
</evidence>
<feature type="domain" description="HTH lysR-type" evidence="5">
    <location>
        <begin position="24"/>
        <end position="80"/>
    </location>
</feature>
<dbReference type="Pfam" id="PF00126">
    <property type="entry name" value="HTH_1"/>
    <property type="match status" value="1"/>
</dbReference>
<dbReference type="GO" id="GO:0003677">
    <property type="term" value="F:DNA binding"/>
    <property type="evidence" value="ECO:0007669"/>
    <property type="project" value="UniProtKB-KW"/>
</dbReference>
<dbReference type="InterPro" id="IPR036388">
    <property type="entry name" value="WH-like_DNA-bd_sf"/>
</dbReference>
<dbReference type="InterPro" id="IPR005119">
    <property type="entry name" value="LysR_subst-bd"/>
</dbReference>
<gene>
    <name evidence="6" type="ORF">FB547_11543</name>
</gene>
<comment type="caution">
    <text evidence="6">The sequence shown here is derived from an EMBL/GenBank/DDBJ whole genome shotgun (WGS) entry which is preliminary data.</text>
</comment>
<dbReference type="AlphaFoldDB" id="A0A561BAI2"/>
<protein>
    <submittedName>
        <fullName evidence="6">DNA-binding transcriptional LysR family regulator</fullName>
    </submittedName>
</protein>
<dbReference type="EMBL" id="VIVL01000015">
    <property type="protein sequence ID" value="TWD75830.1"/>
    <property type="molecule type" value="Genomic_DNA"/>
</dbReference>
<comment type="similarity">
    <text evidence="1">Belongs to the LysR transcriptional regulatory family.</text>
</comment>
<accession>A0A561BAI2</accession>
<evidence type="ECO:0000256" key="4">
    <source>
        <dbReference type="ARBA" id="ARBA00023163"/>
    </source>
</evidence>
<name>A0A561BAI2_9BURK</name>
<keyword evidence="3 6" id="KW-0238">DNA-binding</keyword>
<evidence type="ECO:0000256" key="3">
    <source>
        <dbReference type="ARBA" id="ARBA00023125"/>
    </source>
</evidence>
<dbReference type="SUPFAM" id="SSF46785">
    <property type="entry name" value="Winged helix' DNA-binding domain"/>
    <property type="match status" value="1"/>
</dbReference>
<evidence type="ECO:0000313" key="6">
    <source>
        <dbReference type="EMBL" id="TWD75830.1"/>
    </source>
</evidence>
<dbReference type="SUPFAM" id="SSF53850">
    <property type="entry name" value="Periplasmic binding protein-like II"/>
    <property type="match status" value="1"/>
</dbReference>
<evidence type="ECO:0000313" key="7">
    <source>
        <dbReference type="Proteomes" id="UP000319722"/>
    </source>
</evidence>
<evidence type="ECO:0000256" key="1">
    <source>
        <dbReference type="ARBA" id="ARBA00009437"/>
    </source>
</evidence>
<organism evidence="6 7">
    <name type="scientific">Variovorax beijingensis</name>
    <dbReference type="NCBI Taxonomy" id="2496117"/>
    <lineage>
        <taxon>Bacteria</taxon>
        <taxon>Pseudomonadati</taxon>
        <taxon>Pseudomonadota</taxon>
        <taxon>Betaproteobacteria</taxon>
        <taxon>Burkholderiales</taxon>
        <taxon>Comamonadaceae</taxon>
        <taxon>Variovorax</taxon>
    </lineage>
</organism>
<dbReference type="Proteomes" id="UP000319722">
    <property type="component" value="Unassembled WGS sequence"/>
</dbReference>
<proteinExistence type="inferred from homology"/>
<keyword evidence="4" id="KW-0804">Transcription</keyword>
<dbReference type="GO" id="GO:0003700">
    <property type="term" value="F:DNA-binding transcription factor activity"/>
    <property type="evidence" value="ECO:0007669"/>
    <property type="project" value="InterPro"/>
</dbReference>
<dbReference type="PANTHER" id="PTHR30118:SF15">
    <property type="entry name" value="TRANSCRIPTIONAL REGULATORY PROTEIN"/>
    <property type="match status" value="1"/>
</dbReference>
<evidence type="ECO:0000256" key="2">
    <source>
        <dbReference type="ARBA" id="ARBA00023015"/>
    </source>
</evidence>
<dbReference type="CDD" id="cd08460">
    <property type="entry name" value="PBP2_DntR_like_1"/>
    <property type="match status" value="1"/>
</dbReference>